<dbReference type="PANTHER" id="PTHR42685:SF22">
    <property type="entry name" value="CONDITIONED MEDIUM FACTOR RECEPTOR 1"/>
    <property type="match status" value="1"/>
</dbReference>
<dbReference type="Gene3D" id="3.50.50.60">
    <property type="entry name" value="FAD/NAD(P)-binding domain"/>
    <property type="match status" value="1"/>
</dbReference>
<dbReference type="InterPro" id="IPR050407">
    <property type="entry name" value="Geranylgeranyl_reductase"/>
</dbReference>
<dbReference type="GO" id="GO:0016491">
    <property type="term" value="F:oxidoreductase activity"/>
    <property type="evidence" value="ECO:0007669"/>
    <property type="project" value="UniProtKB-KW"/>
</dbReference>
<dbReference type="RefSeq" id="WP_336350250.1">
    <property type="nucleotide sequence ID" value="NZ_JAZAQL010000002.1"/>
</dbReference>
<accession>A0ABD5VIK2</accession>
<keyword evidence="1" id="KW-0560">Oxidoreductase</keyword>
<gene>
    <name evidence="1" type="ORF">ACFQGB_10480</name>
</gene>
<evidence type="ECO:0000313" key="2">
    <source>
        <dbReference type="Proteomes" id="UP001596395"/>
    </source>
</evidence>
<dbReference type="Proteomes" id="UP001596395">
    <property type="component" value="Unassembled WGS sequence"/>
</dbReference>
<organism evidence="1 2">
    <name type="scientific">Halorubellus litoreus</name>
    <dbReference type="NCBI Taxonomy" id="755308"/>
    <lineage>
        <taxon>Archaea</taxon>
        <taxon>Methanobacteriati</taxon>
        <taxon>Methanobacteriota</taxon>
        <taxon>Stenosarchaea group</taxon>
        <taxon>Halobacteria</taxon>
        <taxon>Halobacteriales</taxon>
        <taxon>Halorubellaceae</taxon>
        <taxon>Halorubellus</taxon>
    </lineage>
</organism>
<keyword evidence="2" id="KW-1185">Reference proteome</keyword>
<dbReference type="InterPro" id="IPR036188">
    <property type="entry name" value="FAD/NAD-bd_sf"/>
</dbReference>
<dbReference type="SUPFAM" id="SSF51905">
    <property type="entry name" value="FAD/NAD(P)-binding domain"/>
    <property type="match status" value="1"/>
</dbReference>
<dbReference type="AlphaFoldDB" id="A0ABD5VIK2"/>
<reference evidence="1 2" key="1">
    <citation type="journal article" date="2019" name="Int. J. Syst. Evol. Microbiol.">
        <title>The Global Catalogue of Microorganisms (GCM) 10K type strain sequencing project: providing services to taxonomists for standard genome sequencing and annotation.</title>
        <authorList>
            <consortium name="The Broad Institute Genomics Platform"/>
            <consortium name="The Broad Institute Genome Sequencing Center for Infectious Disease"/>
            <person name="Wu L."/>
            <person name="Ma J."/>
        </authorList>
    </citation>
    <scope>NUCLEOTIDE SEQUENCE [LARGE SCALE GENOMIC DNA]</scope>
    <source>
        <strain evidence="1 2">GX26</strain>
    </source>
</reference>
<sequence length="432" mass="46973">MTAGDGTRDPFDAFRADVDVRATGSGATTRAATGGEAGHRSVAVVGGAMAGLAAAHAFSRLDWGVVLFERQTFDEKRVNCGEAMTDVTRIPLAKTAENGFANDTPTFEVQVFTGDVDDRELAGTGRFPASRAYVTDRALVERAWASRLRANGVDVRENTGVSKADFEELCETHDLVVDATGQPSLASKIEGTTAEYAGAMTALNADVEGDFSDLYPDSRIVFENYLGYSWVFPKSESRANVGIGWAQDRQPESYMAAFEAACERNDWPVPTREQANVYTIPRGPSLDPDRTWLPDRGVVRVGDAAGIANRFTGKGISQAIESSYLAAALADAGALDDYPDALYARLRDEYRLAYVVRGALEDGRPDILSGVMEAVSGIDVEDVDRNPRKAFARLARHPVLVANMLGSKPMLKRAWRAWTNDWEFKHLDATAR</sequence>
<dbReference type="PANTHER" id="PTHR42685">
    <property type="entry name" value="GERANYLGERANYL DIPHOSPHATE REDUCTASE"/>
    <property type="match status" value="1"/>
</dbReference>
<comment type="caution">
    <text evidence="1">The sequence shown here is derived from an EMBL/GenBank/DDBJ whole genome shotgun (WGS) entry which is preliminary data.</text>
</comment>
<name>A0ABD5VIK2_9EURY</name>
<dbReference type="EMBL" id="JBHSXN010000002">
    <property type="protein sequence ID" value="MFC6953289.1"/>
    <property type="molecule type" value="Genomic_DNA"/>
</dbReference>
<protein>
    <submittedName>
        <fullName evidence="1">NAD(P)/FAD-dependent oxidoreductase</fullName>
        <ecNumber evidence="1">1.-.-.-</ecNumber>
    </submittedName>
</protein>
<evidence type="ECO:0000313" key="1">
    <source>
        <dbReference type="EMBL" id="MFC6953289.1"/>
    </source>
</evidence>
<proteinExistence type="predicted"/>
<dbReference type="EC" id="1.-.-.-" evidence="1"/>